<dbReference type="InterPro" id="IPR043993">
    <property type="entry name" value="T4SS_pilin"/>
</dbReference>
<comment type="caution">
    <text evidence="2">The sequence shown here is derived from an EMBL/GenBank/DDBJ whole genome shotgun (WGS) entry which is preliminary data.</text>
</comment>
<protein>
    <submittedName>
        <fullName evidence="2">Uncharacterized protein</fullName>
    </submittedName>
</protein>
<gene>
    <name evidence="2" type="ORF">UU67_C0057G0011</name>
</gene>
<evidence type="ECO:0000256" key="1">
    <source>
        <dbReference type="SAM" id="Phobius"/>
    </source>
</evidence>
<dbReference type="Proteomes" id="UP000034753">
    <property type="component" value="Unassembled WGS sequence"/>
</dbReference>
<reference evidence="2 3" key="1">
    <citation type="journal article" date="2015" name="Nature">
        <title>rRNA introns, odd ribosomes, and small enigmatic genomes across a large radiation of phyla.</title>
        <authorList>
            <person name="Brown C.T."/>
            <person name="Hug L.A."/>
            <person name="Thomas B.C."/>
            <person name="Sharon I."/>
            <person name="Castelle C.J."/>
            <person name="Singh A."/>
            <person name="Wilkins M.J."/>
            <person name="Williams K.H."/>
            <person name="Banfield J.F."/>
        </authorList>
    </citation>
    <scope>NUCLEOTIDE SEQUENCE [LARGE SCALE GENOMIC DNA]</scope>
</reference>
<dbReference type="AlphaFoldDB" id="A0A0G0WGY4"/>
<keyword evidence="1" id="KW-0812">Transmembrane</keyword>
<evidence type="ECO:0000313" key="3">
    <source>
        <dbReference type="Proteomes" id="UP000034753"/>
    </source>
</evidence>
<feature type="transmembrane region" description="Helical" evidence="1">
    <location>
        <begin position="24"/>
        <end position="43"/>
    </location>
</feature>
<proteinExistence type="predicted"/>
<keyword evidence="1" id="KW-1133">Transmembrane helix</keyword>
<sequence length="98" mass="10822">MNQVDLGGQYQFGHVKTLAQGWEYLIMPAFSIAAAAVVIYFVIGGLRYLLSGGDKEAVSKAQKMITHAIIGFVLLIVMFLILQFIPEFLGIEGFKIIK</sequence>
<evidence type="ECO:0000313" key="2">
    <source>
        <dbReference type="EMBL" id="KKS12140.1"/>
    </source>
</evidence>
<dbReference type="EMBL" id="LCBN01000057">
    <property type="protein sequence ID" value="KKS12140.1"/>
    <property type="molecule type" value="Genomic_DNA"/>
</dbReference>
<keyword evidence="1" id="KW-0472">Membrane</keyword>
<organism evidence="2 3">
    <name type="scientific">Candidatus Daviesbacteria bacterium GW2011_GWB1_41_5</name>
    <dbReference type="NCBI Taxonomy" id="1618429"/>
    <lineage>
        <taxon>Bacteria</taxon>
        <taxon>Candidatus Daviesiibacteriota</taxon>
    </lineage>
</organism>
<dbReference type="Pfam" id="PF18895">
    <property type="entry name" value="T4SS_pilin"/>
    <property type="match status" value="1"/>
</dbReference>
<name>A0A0G0WGY4_9BACT</name>
<feature type="transmembrane region" description="Helical" evidence="1">
    <location>
        <begin position="64"/>
        <end position="85"/>
    </location>
</feature>
<accession>A0A0G0WGY4</accession>